<evidence type="ECO:0000313" key="2">
    <source>
        <dbReference type="EMBL" id="MBE7325965.1"/>
    </source>
</evidence>
<organism evidence="2 3">
    <name type="scientific">Nocardioides malaquae</name>
    <dbReference type="NCBI Taxonomy" id="2773426"/>
    <lineage>
        <taxon>Bacteria</taxon>
        <taxon>Bacillati</taxon>
        <taxon>Actinomycetota</taxon>
        <taxon>Actinomycetes</taxon>
        <taxon>Propionibacteriales</taxon>
        <taxon>Nocardioidaceae</taxon>
        <taxon>Nocardioides</taxon>
    </lineage>
</organism>
<proteinExistence type="predicted"/>
<keyword evidence="3" id="KW-1185">Reference proteome</keyword>
<keyword evidence="1" id="KW-1133">Transmembrane helix</keyword>
<sequence>MTTAPDGARYSVTRRWMPWRRRAKDLDAGPDFPGGDFGSGDDLLGVLVLVVLVLLLVPFVAAAFLVALELLLLLLLLPFYVVARTLFGVSWEIEVRLRTGLVWPVVHTEKVHGWGASGRRINDLATAIRDGAVTMPIAPPVVDATD</sequence>
<reference evidence="2 3" key="1">
    <citation type="submission" date="2020-10" db="EMBL/GenBank/DDBJ databases">
        <title>Nocardioides sp. isolated from sludge.</title>
        <authorList>
            <person name="Zhang X."/>
        </authorList>
    </citation>
    <scope>NUCLEOTIDE SEQUENCE [LARGE SCALE GENOMIC DNA]</scope>
    <source>
        <strain evidence="2 3">Y6</strain>
    </source>
</reference>
<gene>
    <name evidence="2" type="ORF">IEQ44_15050</name>
</gene>
<protein>
    <recommendedName>
        <fullName evidence="4">PH domain-containing protein</fullName>
    </recommendedName>
</protein>
<keyword evidence="1" id="KW-0472">Membrane</keyword>
<dbReference type="EMBL" id="JADCSA010000020">
    <property type="protein sequence ID" value="MBE7325965.1"/>
    <property type="molecule type" value="Genomic_DNA"/>
</dbReference>
<evidence type="ECO:0000313" key="3">
    <source>
        <dbReference type="Proteomes" id="UP000756387"/>
    </source>
</evidence>
<evidence type="ECO:0000256" key="1">
    <source>
        <dbReference type="SAM" id="Phobius"/>
    </source>
</evidence>
<dbReference type="Proteomes" id="UP000756387">
    <property type="component" value="Unassembled WGS sequence"/>
</dbReference>
<accession>A0ABR9RXS0</accession>
<dbReference type="RefSeq" id="WP_193639292.1">
    <property type="nucleotide sequence ID" value="NZ_JADCSA010000020.1"/>
</dbReference>
<name>A0ABR9RXS0_9ACTN</name>
<comment type="caution">
    <text evidence="2">The sequence shown here is derived from an EMBL/GenBank/DDBJ whole genome shotgun (WGS) entry which is preliminary data.</text>
</comment>
<evidence type="ECO:0008006" key="4">
    <source>
        <dbReference type="Google" id="ProtNLM"/>
    </source>
</evidence>
<feature type="transmembrane region" description="Helical" evidence="1">
    <location>
        <begin position="43"/>
        <end position="76"/>
    </location>
</feature>
<keyword evidence="1" id="KW-0812">Transmembrane</keyword>